<dbReference type="SUPFAM" id="SSF48452">
    <property type="entry name" value="TPR-like"/>
    <property type="match status" value="1"/>
</dbReference>
<dbReference type="EnsemblPlants" id="OMERI11G10600.1">
    <property type="protein sequence ID" value="OMERI11G10600.1"/>
    <property type="gene ID" value="OMERI11G10600"/>
</dbReference>
<reference evidence="3" key="1">
    <citation type="submission" date="2015-04" db="UniProtKB">
        <authorList>
            <consortium name="EnsemblPlants"/>
        </authorList>
    </citation>
    <scope>IDENTIFICATION</scope>
</reference>
<feature type="compositionally biased region" description="Basic and acidic residues" evidence="1">
    <location>
        <begin position="574"/>
        <end position="587"/>
    </location>
</feature>
<dbReference type="Proteomes" id="UP000008021">
    <property type="component" value="Chromosome 11"/>
</dbReference>
<dbReference type="Gene3D" id="1.25.40.10">
    <property type="entry name" value="Tetratricopeptide repeat domain"/>
    <property type="match status" value="1"/>
</dbReference>
<dbReference type="Pfam" id="PF04780">
    <property type="entry name" value="DUF629"/>
    <property type="match status" value="1"/>
</dbReference>
<dbReference type="InterPro" id="IPR011990">
    <property type="entry name" value="TPR-like_helical_dom_sf"/>
</dbReference>
<dbReference type="PANTHER" id="PTHR34465">
    <property type="entry name" value="CARBOXYL-TERMINAL HYDROLASE-LIKE PROTEIN, PUTATIVE (DUF627 AND DUF629)-RELATED"/>
    <property type="match status" value="1"/>
</dbReference>
<keyword evidence="4" id="KW-1185">Reference proteome</keyword>
<feature type="compositionally biased region" description="Basic residues" evidence="1">
    <location>
        <begin position="55"/>
        <end position="66"/>
    </location>
</feature>
<dbReference type="AlphaFoldDB" id="A0A0E0F5G9"/>
<proteinExistence type="predicted"/>
<evidence type="ECO:0000259" key="2">
    <source>
        <dbReference type="Pfam" id="PF04780"/>
    </source>
</evidence>
<name>A0A0E0F5G9_9ORYZ</name>
<evidence type="ECO:0000313" key="3">
    <source>
        <dbReference type="EnsemblPlants" id="OMERI11G10600.1"/>
    </source>
</evidence>
<accession>A0A0E0F5G9</accession>
<dbReference type="InterPro" id="IPR006865">
    <property type="entry name" value="DUF629"/>
</dbReference>
<feature type="domain" description="DUF629" evidence="2">
    <location>
        <begin position="331"/>
        <end position="417"/>
    </location>
</feature>
<organism evidence="3">
    <name type="scientific">Oryza meridionalis</name>
    <dbReference type="NCBI Taxonomy" id="40149"/>
    <lineage>
        <taxon>Eukaryota</taxon>
        <taxon>Viridiplantae</taxon>
        <taxon>Streptophyta</taxon>
        <taxon>Embryophyta</taxon>
        <taxon>Tracheophyta</taxon>
        <taxon>Spermatophyta</taxon>
        <taxon>Magnoliopsida</taxon>
        <taxon>Liliopsida</taxon>
        <taxon>Poales</taxon>
        <taxon>Poaceae</taxon>
        <taxon>BOP clade</taxon>
        <taxon>Oryzoideae</taxon>
        <taxon>Oryzeae</taxon>
        <taxon>Oryzinae</taxon>
        <taxon>Oryza</taxon>
    </lineage>
</organism>
<dbReference type="HOGENOM" id="CLU_016520_0_0_1"/>
<evidence type="ECO:0000313" key="4">
    <source>
        <dbReference type="Proteomes" id="UP000008021"/>
    </source>
</evidence>
<sequence length="687" mass="76578">MAPDLDDDLIRAEAEAALRLHRDGRRDEALSRAMDLAIQHKRSSPLALNLSGDRRRNRRRNRRRSRGAADDDKALAGKQAKFAATCYKMSLDAVPDCVETFAAYGEALVGTGMWKPAWDAFMRAAAIAHPADPAVHRLGGYGRSAGLTRGERVEMAKARLRRAIDCYSNARCEDAVAEVLATVEHHGAASAVHGAAKLADRYPSSARAQCLPAYVARARRGGAASPATATTPRHKTLRRALATMDTAARTFDRSLVVALFRAKLLACLHDYDAAEAECRRALAVDNPDDPAAHEIPLGSVIGEEYDDMVSSLRKQLSDLQKKLVLLAVHDWASMESEKQAQILSVSIDELREHYSKIDQIAANTVSEARRFSKAHGSWCFWICPRCSGQCAGKKFLDTASLLEHLRNKHPDDLWVNLKAFLDTKLCGKFKTENASQDGYSCHDEVLQFQSIDGMIELVLNLPPGGMKSETLSEMRRRKCSELAEILDRIKKKLRACPKDLSSSEFDQVRSEMQDLWLKFTEMSVFDYREAVVPLARMYQWKELKKRISEDGSIIAAWSIDDIFGDVPDASEEKNVSAEHDSLDEKVGHQTGENKVTNKSDNLKDDGFAIRCDIVVVNKLVVKEPVVQPADLERLGMVCKCNDDLCTLNHTLSFAQVAKLKFLEFFLGCFIPPTRVCRSLLSMFNYYP</sequence>
<feature type="region of interest" description="Disordered" evidence="1">
    <location>
        <begin position="574"/>
        <end position="597"/>
    </location>
</feature>
<feature type="region of interest" description="Disordered" evidence="1">
    <location>
        <begin position="47"/>
        <end position="73"/>
    </location>
</feature>
<reference evidence="3" key="2">
    <citation type="submission" date="2018-05" db="EMBL/GenBank/DDBJ databases">
        <title>OmerRS3 (Oryza meridionalis Reference Sequence Version 3).</title>
        <authorList>
            <person name="Zhang J."/>
            <person name="Kudrna D."/>
            <person name="Lee S."/>
            <person name="Talag J."/>
            <person name="Welchert J."/>
            <person name="Wing R.A."/>
        </authorList>
    </citation>
    <scope>NUCLEOTIDE SEQUENCE [LARGE SCALE GENOMIC DNA]</scope>
    <source>
        <strain evidence="3">cv. OR44</strain>
    </source>
</reference>
<evidence type="ECO:0000256" key="1">
    <source>
        <dbReference type="SAM" id="MobiDB-lite"/>
    </source>
</evidence>
<protein>
    <recommendedName>
        <fullName evidence="2">DUF629 domain-containing protein</fullName>
    </recommendedName>
</protein>
<dbReference type="Gramene" id="OMERI11G10600.1">
    <property type="protein sequence ID" value="OMERI11G10600.1"/>
    <property type="gene ID" value="OMERI11G10600"/>
</dbReference>
<dbReference type="PANTHER" id="PTHR34465:SF5">
    <property type="entry name" value="OS11G0598900 PROTEIN"/>
    <property type="match status" value="1"/>
</dbReference>
<dbReference type="eggNOG" id="ENOG502S3ZV">
    <property type="taxonomic scope" value="Eukaryota"/>
</dbReference>